<dbReference type="AlphaFoldDB" id="A0A6G9Y0L3"/>
<dbReference type="Proteomes" id="UP000501705">
    <property type="component" value="Chromosome"/>
</dbReference>
<accession>A0A6G9Y0L3</accession>
<sequence>MGTGDQLGMDLGVPLEQSEWGKWVDPDRRAAQVRKFLRRAEIGDLPSAPWPEDAPELRQLDVTVAELFPDMATAMKPENADIADAFICFLGECFIRFAGAHWEDYQWFGRDKSFYDHVNPMLEYGFDADGDTAYGLMRLMIDDHDPADGGMFSAIAEMLREFAEEYALSRGGA</sequence>
<evidence type="ECO:0000313" key="1">
    <source>
        <dbReference type="EMBL" id="QIS06742.1"/>
    </source>
</evidence>
<protein>
    <submittedName>
        <fullName evidence="1">Uncharacterized protein</fullName>
    </submittedName>
</protein>
<gene>
    <name evidence="1" type="ORF">F5X71_34520</name>
</gene>
<dbReference type="EMBL" id="CP046171">
    <property type="protein sequence ID" value="QIS06742.1"/>
    <property type="molecule type" value="Genomic_DNA"/>
</dbReference>
<name>A0A6G9Y0L3_NOCBR</name>
<dbReference type="RefSeq" id="WP_167465757.1">
    <property type="nucleotide sequence ID" value="NZ_CP046171.1"/>
</dbReference>
<proteinExistence type="predicted"/>
<organism evidence="1 2">
    <name type="scientific">Nocardia brasiliensis</name>
    <dbReference type="NCBI Taxonomy" id="37326"/>
    <lineage>
        <taxon>Bacteria</taxon>
        <taxon>Bacillati</taxon>
        <taxon>Actinomycetota</taxon>
        <taxon>Actinomycetes</taxon>
        <taxon>Mycobacteriales</taxon>
        <taxon>Nocardiaceae</taxon>
        <taxon>Nocardia</taxon>
    </lineage>
</organism>
<evidence type="ECO:0000313" key="2">
    <source>
        <dbReference type="Proteomes" id="UP000501705"/>
    </source>
</evidence>
<reference evidence="1 2" key="1">
    <citation type="journal article" date="2019" name="ACS Chem. Biol.">
        <title>Identification and Mobilization of a Cryptic Antibiotic Biosynthesis Gene Locus from a Human-Pathogenic Nocardia Isolate.</title>
        <authorList>
            <person name="Herisse M."/>
            <person name="Ishida K."/>
            <person name="Porter J.L."/>
            <person name="Howden B."/>
            <person name="Hertweck C."/>
            <person name="Stinear T.P."/>
            <person name="Pidot S.J."/>
        </authorList>
    </citation>
    <scope>NUCLEOTIDE SEQUENCE [LARGE SCALE GENOMIC DNA]</scope>
    <source>
        <strain evidence="1 2">AUSMDU00024985</strain>
    </source>
</reference>